<reference evidence="3 4" key="1">
    <citation type="submission" date="2020-07" db="EMBL/GenBank/DDBJ databases">
        <title>Characterization and genome sequencing of isolate MD1, a novel member within the family Lachnospiraceae.</title>
        <authorList>
            <person name="Rettenmaier R."/>
            <person name="Di Bello L."/>
            <person name="Zinser C."/>
            <person name="Scheitz K."/>
            <person name="Liebl W."/>
            <person name="Zverlov V."/>
        </authorList>
    </citation>
    <scope>NUCLEOTIDE SEQUENCE [LARGE SCALE GENOMIC DNA]</scope>
    <source>
        <strain evidence="3 4">MD1</strain>
    </source>
</reference>
<evidence type="ECO:0000256" key="1">
    <source>
        <dbReference type="ARBA" id="ARBA00022801"/>
    </source>
</evidence>
<accession>A0A839K329</accession>
<dbReference type="PROSITE" id="PS50263">
    <property type="entry name" value="CN_HYDROLASE"/>
    <property type="match status" value="1"/>
</dbReference>
<sequence length="317" mass="35112">MKIIKVAIIQLKNYYENQMAGYDKATALITRAADQGISIAVLPELSGCGYIPNQSIWQYAEPADGKTAQWACELSAQLGIYIGAGFIETDGKDFYNSYLLSNPQGKICGIIRKEDAEAYCFKRSKGDTYIDTDIGRIGIGICADNHNIDRLNRMKSANIDFMLMPHASPAPYKSNTQISESDRQLFEEQPYTVAASYSNYLRVPTIFANAVGTFPEFMGGLGVKSYNQNFCLMGGSLVTNAEGEIVSKMGSEEGYEVSAITIGPNSMTPVVPTVYHKKWLHPGNALFRYVVLPMVVRKGIRSYNKEHVLYLNTLRKG</sequence>
<dbReference type="GO" id="GO:0016811">
    <property type="term" value="F:hydrolase activity, acting on carbon-nitrogen (but not peptide) bonds, in linear amides"/>
    <property type="evidence" value="ECO:0007669"/>
    <property type="project" value="UniProtKB-ARBA"/>
</dbReference>
<gene>
    <name evidence="3" type="ORF">H0486_11015</name>
</gene>
<dbReference type="Pfam" id="PF00795">
    <property type="entry name" value="CN_hydrolase"/>
    <property type="match status" value="1"/>
</dbReference>
<organism evidence="3 4">
    <name type="scientific">Variimorphobacter saccharofermentans</name>
    <dbReference type="NCBI Taxonomy" id="2755051"/>
    <lineage>
        <taxon>Bacteria</taxon>
        <taxon>Bacillati</taxon>
        <taxon>Bacillota</taxon>
        <taxon>Clostridia</taxon>
        <taxon>Lachnospirales</taxon>
        <taxon>Lachnospiraceae</taxon>
        <taxon>Variimorphobacter</taxon>
    </lineage>
</organism>
<evidence type="ECO:0000313" key="3">
    <source>
        <dbReference type="EMBL" id="MBB2183409.1"/>
    </source>
</evidence>
<dbReference type="InterPro" id="IPR036526">
    <property type="entry name" value="C-N_Hydrolase_sf"/>
</dbReference>
<comment type="caution">
    <text evidence="3">The sequence shown here is derived from an EMBL/GenBank/DDBJ whole genome shotgun (WGS) entry which is preliminary data.</text>
</comment>
<dbReference type="InterPro" id="IPR050345">
    <property type="entry name" value="Aliph_Amidase/BUP"/>
</dbReference>
<dbReference type="AlphaFoldDB" id="A0A839K329"/>
<evidence type="ECO:0000259" key="2">
    <source>
        <dbReference type="PROSITE" id="PS50263"/>
    </source>
</evidence>
<proteinExistence type="predicted"/>
<evidence type="ECO:0000313" key="4">
    <source>
        <dbReference type="Proteomes" id="UP000574276"/>
    </source>
</evidence>
<dbReference type="RefSeq" id="WP_228353066.1">
    <property type="nucleotide sequence ID" value="NZ_JACEGA010000001.1"/>
</dbReference>
<dbReference type="EMBL" id="JACEGA010000001">
    <property type="protein sequence ID" value="MBB2183409.1"/>
    <property type="molecule type" value="Genomic_DNA"/>
</dbReference>
<dbReference type="SUPFAM" id="SSF56317">
    <property type="entry name" value="Carbon-nitrogen hydrolase"/>
    <property type="match status" value="1"/>
</dbReference>
<dbReference type="Proteomes" id="UP000574276">
    <property type="component" value="Unassembled WGS sequence"/>
</dbReference>
<feature type="domain" description="CN hydrolase" evidence="2">
    <location>
        <begin position="4"/>
        <end position="262"/>
    </location>
</feature>
<dbReference type="PANTHER" id="PTHR43674:SF2">
    <property type="entry name" value="BETA-UREIDOPROPIONASE"/>
    <property type="match status" value="1"/>
</dbReference>
<dbReference type="Gene3D" id="3.60.110.10">
    <property type="entry name" value="Carbon-nitrogen hydrolase"/>
    <property type="match status" value="1"/>
</dbReference>
<dbReference type="InterPro" id="IPR003010">
    <property type="entry name" value="C-N_Hydrolase"/>
</dbReference>
<name>A0A839K329_9FIRM</name>
<keyword evidence="1 3" id="KW-0378">Hydrolase</keyword>
<keyword evidence="4" id="KW-1185">Reference proteome</keyword>
<protein>
    <submittedName>
        <fullName evidence="3">Carbon-nitrogen hydrolase family protein</fullName>
    </submittedName>
</protein>
<dbReference type="PANTHER" id="PTHR43674">
    <property type="entry name" value="NITRILASE C965.09-RELATED"/>
    <property type="match status" value="1"/>
</dbReference>
<dbReference type="CDD" id="cd07197">
    <property type="entry name" value="nitrilase"/>
    <property type="match status" value="1"/>
</dbReference>